<reference evidence="2" key="1">
    <citation type="submission" date="2023-01" db="EMBL/GenBank/DDBJ databases">
        <title>Genome assembly of the deep-sea coral Lophelia pertusa.</title>
        <authorList>
            <person name="Herrera S."/>
            <person name="Cordes E."/>
        </authorList>
    </citation>
    <scope>NUCLEOTIDE SEQUENCE</scope>
    <source>
        <strain evidence="2">USNM1676648</strain>
        <tissue evidence="2">Polyp</tissue>
    </source>
</reference>
<dbReference type="AlphaFoldDB" id="A0A9X0CQU9"/>
<evidence type="ECO:0000256" key="1">
    <source>
        <dbReference type="SAM" id="SignalP"/>
    </source>
</evidence>
<evidence type="ECO:0000313" key="3">
    <source>
        <dbReference type="Proteomes" id="UP001163046"/>
    </source>
</evidence>
<dbReference type="EMBL" id="MU826838">
    <property type="protein sequence ID" value="KAJ7372071.1"/>
    <property type="molecule type" value="Genomic_DNA"/>
</dbReference>
<protein>
    <submittedName>
        <fullName evidence="2">Uncharacterized protein</fullName>
    </submittedName>
</protein>
<evidence type="ECO:0000313" key="2">
    <source>
        <dbReference type="EMBL" id="KAJ7372071.1"/>
    </source>
</evidence>
<dbReference type="Proteomes" id="UP001163046">
    <property type="component" value="Unassembled WGS sequence"/>
</dbReference>
<accession>A0A9X0CQU9</accession>
<sequence length="215" mass="23809">MYSLHSIAVLMALYSLQTALESRIYGASATDFSQECFKTGFNVVTEGEMFFKVANVSKTDKDSNLKNYFLTLHNATNKIMKVEKGADGIWKFLCYYGPWYQDCKSNLTMPYHMGIVNITMTGVPKSFAGKHQLYSYHTGANGGHDPHPIVEFTLCVQDAPLTTMTSVHITTELPPVGITHTETKAPRAKSQELGIPGLSFAPITVVSFITVFFMA</sequence>
<organism evidence="2 3">
    <name type="scientific">Desmophyllum pertusum</name>
    <dbReference type="NCBI Taxonomy" id="174260"/>
    <lineage>
        <taxon>Eukaryota</taxon>
        <taxon>Metazoa</taxon>
        <taxon>Cnidaria</taxon>
        <taxon>Anthozoa</taxon>
        <taxon>Hexacorallia</taxon>
        <taxon>Scleractinia</taxon>
        <taxon>Caryophylliina</taxon>
        <taxon>Caryophylliidae</taxon>
        <taxon>Desmophyllum</taxon>
    </lineage>
</organism>
<keyword evidence="3" id="KW-1185">Reference proteome</keyword>
<proteinExistence type="predicted"/>
<keyword evidence="1" id="KW-0732">Signal</keyword>
<dbReference type="OrthoDB" id="10430706at2759"/>
<feature type="signal peptide" evidence="1">
    <location>
        <begin position="1"/>
        <end position="19"/>
    </location>
</feature>
<name>A0A9X0CQU9_9CNID</name>
<feature type="chain" id="PRO_5040969637" evidence="1">
    <location>
        <begin position="20"/>
        <end position="215"/>
    </location>
</feature>
<gene>
    <name evidence="2" type="ORF">OS493_020495</name>
</gene>
<comment type="caution">
    <text evidence="2">The sequence shown here is derived from an EMBL/GenBank/DDBJ whole genome shotgun (WGS) entry which is preliminary data.</text>
</comment>